<comment type="similarity">
    <text evidence="5">Belongs to the NtaA/SnaA/DszA monooxygenase family.</text>
</comment>
<dbReference type="Gene3D" id="3.20.20.30">
    <property type="entry name" value="Luciferase-like domain"/>
    <property type="match status" value="1"/>
</dbReference>
<feature type="binding site" evidence="6">
    <location>
        <position position="237"/>
    </location>
    <ligand>
        <name>FMN</name>
        <dbReference type="ChEBI" id="CHEBI:58210"/>
    </ligand>
</feature>
<evidence type="ECO:0000313" key="8">
    <source>
        <dbReference type="EMBL" id="MQT14649.1"/>
    </source>
</evidence>
<evidence type="ECO:0000256" key="5">
    <source>
        <dbReference type="ARBA" id="ARBA00033748"/>
    </source>
</evidence>
<dbReference type="PANTHER" id="PTHR30011:SF16">
    <property type="entry name" value="C2H2 FINGER DOMAIN TRANSCRIPTION FACTOR (EUROFUNG)-RELATED"/>
    <property type="match status" value="1"/>
</dbReference>
<dbReference type="AlphaFoldDB" id="A0A6A7YB46"/>
<reference evidence="8 9" key="1">
    <citation type="submission" date="2019-09" db="EMBL/GenBank/DDBJ databases">
        <title>Segnochrobactrum spirostomi gen. nov., sp. nov., isolated from the ciliate Spirostomum cf. yagiui and description of a novel family, Segnochrobactraceae fam. nov. within the order Rhizobiales of the class Alphaproteobacteria.</title>
        <authorList>
            <person name="Akter S."/>
            <person name="Shazib S.U.A."/>
            <person name="Shin M.K."/>
        </authorList>
    </citation>
    <scope>NUCLEOTIDE SEQUENCE [LARGE SCALE GENOMIC DNA]</scope>
    <source>
        <strain evidence="8 9">Sp-1</strain>
    </source>
</reference>
<dbReference type="EMBL" id="VWNA01000002">
    <property type="protein sequence ID" value="MQT14649.1"/>
    <property type="molecule type" value="Genomic_DNA"/>
</dbReference>
<feature type="binding site" evidence="6">
    <location>
        <position position="165"/>
    </location>
    <ligand>
        <name>FMN</name>
        <dbReference type="ChEBI" id="CHEBI:58210"/>
    </ligand>
</feature>
<dbReference type="InterPro" id="IPR036661">
    <property type="entry name" value="Luciferase-like_sf"/>
</dbReference>
<name>A0A6A7YB46_9HYPH</name>
<protein>
    <submittedName>
        <fullName evidence="8">LLM class flavin-dependent oxidoreductase</fullName>
    </submittedName>
</protein>
<dbReference type="PANTHER" id="PTHR30011">
    <property type="entry name" value="ALKANESULFONATE MONOOXYGENASE-RELATED"/>
    <property type="match status" value="1"/>
</dbReference>
<evidence type="ECO:0000256" key="3">
    <source>
        <dbReference type="ARBA" id="ARBA00023002"/>
    </source>
</evidence>
<dbReference type="InterPro" id="IPR011251">
    <property type="entry name" value="Luciferase-like_dom"/>
</dbReference>
<evidence type="ECO:0000256" key="4">
    <source>
        <dbReference type="ARBA" id="ARBA00023033"/>
    </source>
</evidence>
<dbReference type="SUPFAM" id="SSF51679">
    <property type="entry name" value="Bacterial luciferase-like"/>
    <property type="match status" value="1"/>
</dbReference>
<feature type="binding site" evidence="6">
    <location>
        <position position="161"/>
    </location>
    <ligand>
        <name>FMN</name>
        <dbReference type="ChEBI" id="CHEBI:58210"/>
    </ligand>
</feature>
<keyword evidence="3" id="KW-0560">Oxidoreductase</keyword>
<evidence type="ECO:0000256" key="2">
    <source>
        <dbReference type="ARBA" id="ARBA00022643"/>
    </source>
</evidence>
<dbReference type="GO" id="GO:0016705">
    <property type="term" value="F:oxidoreductase activity, acting on paired donors, with incorporation or reduction of molecular oxygen"/>
    <property type="evidence" value="ECO:0007669"/>
    <property type="project" value="InterPro"/>
</dbReference>
<dbReference type="Proteomes" id="UP000332515">
    <property type="component" value="Unassembled WGS sequence"/>
</dbReference>
<dbReference type="NCBIfam" id="TIGR03860">
    <property type="entry name" value="FMN_nitrolo"/>
    <property type="match status" value="1"/>
</dbReference>
<gene>
    <name evidence="8" type="ORF">F0357_18710</name>
</gene>
<evidence type="ECO:0000256" key="1">
    <source>
        <dbReference type="ARBA" id="ARBA00022630"/>
    </source>
</evidence>
<proteinExistence type="inferred from homology"/>
<keyword evidence="1 6" id="KW-0285">Flavoprotein</keyword>
<feature type="binding site" evidence="6">
    <location>
        <position position="65"/>
    </location>
    <ligand>
        <name>FMN</name>
        <dbReference type="ChEBI" id="CHEBI:58210"/>
    </ligand>
</feature>
<evidence type="ECO:0000313" key="9">
    <source>
        <dbReference type="Proteomes" id="UP000332515"/>
    </source>
</evidence>
<keyword evidence="2 6" id="KW-0288">FMN</keyword>
<dbReference type="GO" id="GO:0004497">
    <property type="term" value="F:monooxygenase activity"/>
    <property type="evidence" value="ECO:0007669"/>
    <property type="project" value="UniProtKB-KW"/>
</dbReference>
<dbReference type="RefSeq" id="WP_153487444.1">
    <property type="nucleotide sequence ID" value="NZ_VWNA01000002.1"/>
</dbReference>
<evidence type="ECO:0000259" key="7">
    <source>
        <dbReference type="Pfam" id="PF00296"/>
    </source>
</evidence>
<keyword evidence="4" id="KW-0503">Monooxygenase</keyword>
<dbReference type="InterPro" id="IPR016215">
    <property type="entry name" value="NTA_MOA"/>
</dbReference>
<feature type="domain" description="Luciferase-like" evidence="7">
    <location>
        <begin position="36"/>
        <end position="399"/>
    </location>
</feature>
<dbReference type="InterPro" id="IPR051260">
    <property type="entry name" value="Diverse_substr_monoxygenases"/>
</dbReference>
<sequence length="469" mass="52164">MPARDSDNAPEIRINAFDMNCLGHLSGALWTHPRDTSLGYKTLEHWMELAKLLESGLFDALFLADVLGLYDVYRGGPETALRYGTQVPNNDPLLIIPAMAAVTRHLCFAATAILSFEPPYTFARRLSTLDHLTGGRIGWNIVTGYLDSAARGAGQARQTAHDTRYEVAHDYMEVVYKLWEGSWDDDAVVADRAGATYADPRRVRAVHHDGPHYKLDAVHLSEPSPQRTPLLFQAGTSEKGRAFAARHAEAVFINGRSKATVASHIADIRRRAAALGRDQADVKAFVELHVVVAKTEQAARAKLEDYRRHASLEASLALQSGWTGIDFDRYGLDEPLRYVENDAIRSGLEALTRTNPEKRTWTPRQLADAGLAGGSTTTLVGTPETIADLLQEWQRDTGADGFNLSHALRYESFVDFIELVVPELQRRGVYKRGYGEGTFREKIYGRGRRRLQHPHPAASFRHDRAVVVA</sequence>
<comment type="caution">
    <text evidence="8">The sequence shown here is derived from an EMBL/GenBank/DDBJ whole genome shotgun (WGS) entry which is preliminary data.</text>
</comment>
<evidence type="ECO:0000256" key="6">
    <source>
        <dbReference type="PIRSR" id="PIRSR000337-1"/>
    </source>
</evidence>
<dbReference type="PIRSF" id="PIRSF000337">
    <property type="entry name" value="NTA_MOA"/>
    <property type="match status" value="1"/>
</dbReference>
<accession>A0A6A7YB46</accession>
<organism evidence="8 9">
    <name type="scientific">Segnochrobactrum spirostomi</name>
    <dbReference type="NCBI Taxonomy" id="2608987"/>
    <lineage>
        <taxon>Bacteria</taxon>
        <taxon>Pseudomonadati</taxon>
        <taxon>Pseudomonadota</taxon>
        <taxon>Alphaproteobacteria</taxon>
        <taxon>Hyphomicrobiales</taxon>
        <taxon>Segnochrobactraceae</taxon>
        <taxon>Segnochrobactrum</taxon>
    </lineage>
</organism>
<dbReference type="Pfam" id="PF00296">
    <property type="entry name" value="Bac_luciferase"/>
    <property type="match status" value="1"/>
</dbReference>
<keyword evidence="9" id="KW-1185">Reference proteome</keyword>
<feature type="binding site" evidence="6">
    <location>
        <position position="111"/>
    </location>
    <ligand>
        <name>FMN</name>
        <dbReference type="ChEBI" id="CHEBI:58210"/>
    </ligand>
</feature>